<comment type="similarity">
    <text evidence="1">Belongs to the TRAFAC class TrmE-Era-EngA-EngB-Septin-like GTPase superfamily. AIG1/Toc34/Toc159-like paraseptin GTPase family. IAN subfamily.</text>
</comment>
<keyword evidence="3" id="KW-0342">GTP-binding</keyword>
<dbReference type="PANTHER" id="PTHR10903">
    <property type="entry name" value="GTPASE, IMAP FAMILY MEMBER-RELATED"/>
    <property type="match status" value="1"/>
</dbReference>
<organism evidence="6 7">
    <name type="scientific">Xyrichtys novacula</name>
    <name type="common">Pearly razorfish</name>
    <name type="synonym">Hemipteronotus novacula</name>
    <dbReference type="NCBI Taxonomy" id="13765"/>
    <lineage>
        <taxon>Eukaryota</taxon>
        <taxon>Metazoa</taxon>
        <taxon>Chordata</taxon>
        <taxon>Craniata</taxon>
        <taxon>Vertebrata</taxon>
        <taxon>Euteleostomi</taxon>
        <taxon>Actinopterygii</taxon>
        <taxon>Neopterygii</taxon>
        <taxon>Teleostei</taxon>
        <taxon>Neoteleostei</taxon>
        <taxon>Acanthomorphata</taxon>
        <taxon>Eupercaria</taxon>
        <taxon>Labriformes</taxon>
        <taxon>Labridae</taxon>
        <taxon>Xyrichtys</taxon>
    </lineage>
</organism>
<dbReference type="InterPro" id="IPR006703">
    <property type="entry name" value="G_AIG1"/>
</dbReference>
<dbReference type="FunFam" id="3.40.50.300:FF:000366">
    <property type="entry name" value="GTPase, IMAP family member 2"/>
    <property type="match status" value="1"/>
</dbReference>
<dbReference type="InterPro" id="IPR027417">
    <property type="entry name" value="P-loop_NTPase"/>
</dbReference>
<evidence type="ECO:0000313" key="6">
    <source>
        <dbReference type="EMBL" id="CAJ1071090.1"/>
    </source>
</evidence>
<dbReference type="EMBL" id="OY660876">
    <property type="protein sequence ID" value="CAJ1071090.1"/>
    <property type="molecule type" value="Genomic_DNA"/>
</dbReference>
<reference evidence="6" key="1">
    <citation type="submission" date="2023-08" db="EMBL/GenBank/DDBJ databases">
        <authorList>
            <person name="Alioto T."/>
            <person name="Alioto T."/>
            <person name="Gomez Garrido J."/>
        </authorList>
    </citation>
    <scope>NUCLEOTIDE SEQUENCE</scope>
</reference>
<feature type="region of interest" description="Disordered" evidence="4">
    <location>
        <begin position="240"/>
        <end position="271"/>
    </location>
</feature>
<dbReference type="Proteomes" id="UP001178508">
    <property type="component" value="Chromosome 13"/>
</dbReference>
<dbReference type="PROSITE" id="PS51720">
    <property type="entry name" value="G_AIG1"/>
    <property type="match status" value="1"/>
</dbReference>
<proteinExistence type="inferred from homology"/>
<dbReference type="CDD" id="cd01852">
    <property type="entry name" value="AIG1"/>
    <property type="match status" value="1"/>
</dbReference>
<dbReference type="SUPFAM" id="SSF52540">
    <property type="entry name" value="P-loop containing nucleoside triphosphate hydrolases"/>
    <property type="match status" value="1"/>
</dbReference>
<dbReference type="InterPro" id="IPR045058">
    <property type="entry name" value="GIMA/IAN/Toc"/>
</dbReference>
<sequence length="271" mass="30269">MIGKTGGGKSAAGNTIVGKRVLRSSTSAVSQTKSCEKVLVTRGRNIEVIDTPGILDTNKSADSIKNEIAKCLKLSYPGPHVFLLVLQIGRFTKEEENSIDALEKLFGPLVSNYMIVLFTHGDQLKGKSIVEFIQSGHPKLRQLIDRCGNRFHVFNNKKKCKRFQVVELIKKIDELVEENGRQPFGEEMYEEMWQSEERQVGDTKREDKPTEEHLPLTSSFMADLLQKMILFQATLAATDRTNTDDDPGQSVAPTDSHLYLSEAKSVIETAP</sequence>
<keyword evidence="7" id="KW-1185">Reference proteome</keyword>
<dbReference type="Gene3D" id="3.40.50.300">
    <property type="entry name" value="P-loop containing nucleotide triphosphate hydrolases"/>
    <property type="match status" value="1"/>
</dbReference>
<protein>
    <submittedName>
        <fullName evidence="6">GTPase IMAP family member 7-like</fullName>
    </submittedName>
</protein>
<dbReference type="AlphaFoldDB" id="A0AAV1GC40"/>
<evidence type="ECO:0000256" key="4">
    <source>
        <dbReference type="SAM" id="MobiDB-lite"/>
    </source>
</evidence>
<evidence type="ECO:0000259" key="5">
    <source>
        <dbReference type="PROSITE" id="PS51720"/>
    </source>
</evidence>
<evidence type="ECO:0000256" key="3">
    <source>
        <dbReference type="ARBA" id="ARBA00023134"/>
    </source>
</evidence>
<accession>A0AAV1GC40</accession>
<evidence type="ECO:0000313" key="7">
    <source>
        <dbReference type="Proteomes" id="UP001178508"/>
    </source>
</evidence>
<feature type="domain" description="AIG1-type G" evidence="5">
    <location>
        <begin position="1"/>
        <end position="193"/>
    </location>
</feature>
<evidence type="ECO:0000256" key="2">
    <source>
        <dbReference type="ARBA" id="ARBA00022741"/>
    </source>
</evidence>
<gene>
    <name evidence="6" type="ORF">XNOV1_A033178</name>
</gene>
<dbReference type="GO" id="GO:0005525">
    <property type="term" value="F:GTP binding"/>
    <property type="evidence" value="ECO:0007669"/>
    <property type="project" value="UniProtKB-KW"/>
</dbReference>
<keyword evidence="2" id="KW-0547">Nucleotide-binding</keyword>
<name>A0AAV1GC40_XYRNO</name>
<dbReference type="Pfam" id="PF04548">
    <property type="entry name" value="AIG1"/>
    <property type="match status" value="1"/>
</dbReference>
<evidence type="ECO:0000256" key="1">
    <source>
        <dbReference type="ARBA" id="ARBA00008535"/>
    </source>
</evidence>
<dbReference type="PANTHER" id="PTHR10903:SF112">
    <property type="entry name" value="SI:CH211-113E8.5"/>
    <property type="match status" value="1"/>
</dbReference>